<dbReference type="AlphaFoldDB" id="A0A0N0VCZ3"/>
<name>A0A0N0VCZ3_LEPPY</name>
<dbReference type="OMA" id="MSLETWA"/>
<protein>
    <recommendedName>
        <fullName evidence="4">Sedlin</fullName>
    </recommendedName>
</protein>
<evidence type="ECO:0000313" key="2">
    <source>
        <dbReference type="EMBL" id="KPA74194.1"/>
    </source>
</evidence>
<feature type="region of interest" description="Disordered" evidence="1">
    <location>
        <begin position="247"/>
        <end position="277"/>
    </location>
</feature>
<dbReference type="Gene3D" id="3.30.450.70">
    <property type="match status" value="1"/>
</dbReference>
<feature type="compositionally biased region" description="Low complexity" evidence="1">
    <location>
        <begin position="96"/>
        <end position="119"/>
    </location>
</feature>
<dbReference type="OrthoDB" id="246486at2759"/>
<accession>A0A0N0VCZ3</accession>
<evidence type="ECO:0008006" key="4">
    <source>
        <dbReference type="Google" id="ProtNLM"/>
    </source>
</evidence>
<proteinExistence type="predicted"/>
<dbReference type="VEuPathDB" id="TriTrypDB:LpyrH10_31_1050"/>
<dbReference type="EMBL" id="LGTL01000031">
    <property type="protein sequence ID" value="KPA74194.1"/>
    <property type="molecule type" value="Genomic_DNA"/>
</dbReference>
<dbReference type="Proteomes" id="UP000037923">
    <property type="component" value="Unassembled WGS sequence"/>
</dbReference>
<comment type="caution">
    <text evidence="2">The sequence shown here is derived from an EMBL/GenBank/DDBJ whole genome shotgun (WGS) entry which is preliminary data.</text>
</comment>
<reference evidence="2 3" key="1">
    <citation type="submission" date="2015-07" db="EMBL/GenBank/DDBJ databases">
        <title>High-quality genome of monoxenous trypanosomatid Leptomonas pyrrhocoris.</title>
        <authorList>
            <person name="Flegontov P."/>
            <person name="Butenko A."/>
            <person name="Firsov S."/>
            <person name="Vlcek C."/>
            <person name="Logacheva M.D."/>
            <person name="Field M."/>
            <person name="Filatov D."/>
            <person name="Flegontova O."/>
            <person name="Gerasimov E."/>
            <person name="Jackson A.P."/>
            <person name="Kelly S."/>
            <person name="Opperdoes F."/>
            <person name="O'Reilly A."/>
            <person name="Votypka J."/>
            <person name="Yurchenko V."/>
            <person name="Lukes J."/>
        </authorList>
    </citation>
    <scope>NUCLEOTIDE SEQUENCE [LARGE SCALE GENOMIC DNA]</scope>
    <source>
        <strain evidence="2">H10</strain>
    </source>
</reference>
<evidence type="ECO:0000256" key="1">
    <source>
        <dbReference type="SAM" id="MobiDB-lite"/>
    </source>
</evidence>
<sequence>MSLETWAVAGVAIVDVEGSPLLLRTYISPKNVLNSPAAPLHAHLYVGPEDVIKLHFVLFASLDRCEELREARVLRTEVPATETAVATLSTAGQRLPSPSSASATPSVSRSNSALNRNNNTAKPSPPGPSISEGSPSNPPTNTAATVIANDSHAVSSATSAARLISPTTDARFLGKLLESHRMRSYGFCSATGIRTLLVTVGSDAPADAMVPLCRALYESASAALCNPFRSPVQSYHAQEQLLYMSSLTERSDRPGGVTTTSPPDGARGTPAHAPVGGGQSITSLTVGSINRLHLPAGAVEWSWPRAAPTSVASLTAEPTLALSRTFNTQMEGLLSTFTVTARSCIVR</sequence>
<evidence type="ECO:0000313" key="3">
    <source>
        <dbReference type="Proteomes" id="UP000037923"/>
    </source>
</evidence>
<gene>
    <name evidence="2" type="ORF">ABB37_09451</name>
</gene>
<keyword evidence="3" id="KW-1185">Reference proteome</keyword>
<dbReference type="RefSeq" id="XP_015652633.1">
    <property type="nucleotide sequence ID" value="XM_015808920.1"/>
</dbReference>
<feature type="region of interest" description="Disordered" evidence="1">
    <location>
        <begin position="87"/>
        <end position="143"/>
    </location>
</feature>
<organism evidence="2 3">
    <name type="scientific">Leptomonas pyrrhocoris</name>
    <name type="common">Firebug parasite</name>
    <dbReference type="NCBI Taxonomy" id="157538"/>
    <lineage>
        <taxon>Eukaryota</taxon>
        <taxon>Discoba</taxon>
        <taxon>Euglenozoa</taxon>
        <taxon>Kinetoplastea</taxon>
        <taxon>Metakinetoplastina</taxon>
        <taxon>Trypanosomatida</taxon>
        <taxon>Trypanosomatidae</taxon>
        <taxon>Leishmaniinae</taxon>
        <taxon>Leptomonas</taxon>
    </lineage>
</organism>
<dbReference type="GeneID" id="26909734"/>